<dbReference type="OrthoDB" id="4557906at2"/>
<accession>A0A1X1SSI3</accession>
<evidence type="ECO:0000313" key="1">
    <source>
        <dbReference type="EMBL" id="BBZ39461.1"/>
    </source>
</evidence>
<sequence length="149" mass="15819">MYRILTFNGYVAFNVPRFVTALGSVLLLALAAVHAYVLVTTTPVPPYFTVYCAALITGCVCAVVAIGPAVKHVLPQHGWRLGGLVCVLYVGVYLATRAVSLPAVAALTGRWDFAPGTLAFACAGGFIALYGSVLVGINVAYPQRQDWRD</sequence>
<reference evidence="1 2" key="1">
    <citation type="journal article" date="2019" name="Emerg. Microbes Infect.">
        <title>Comprehensive subspecies identification of 175 nontuberculous mycobacteria species based on 7547 genomic profiles.</title>
        <authorList>
            <person name="Matsumoto Y."/>
            <person name="Kinjo T."/>
            <person name="Motooka D."/>
            <person name="Nabeya D."/>
            <person name="Jung N."/>
            <person name="Uechi K."/>
            <person name="Horii T."/>
            <person name="Iida T."/>
            <person name="Fujita J."/>
            <person name="Nakamura S."/>
        </authorList>
    </citation>
    <scope>NUCLEOTIDE SEQUENCE [LARGE SCALE GENOMIC DNA]</scope>
    <source>
        <strain evidence="1 2">JCM 14738</strain>
    </source>
</reference>
<evidence type="ECO:0000313" key="2">
    <source>
        <dbReference type="Proteomes" id="UP000467385"/>
    </source>
</evidence>
<dbReference type="Proteomes" id="UP000467385">
    <property type="component" value="Chromosome"/>
</dbReference>
<dbReference type="AlphaFoldDB" id="A0A1X1SSI3"/>
<organism evidence="1 2">
    <name type="scientific">Mycobacterium conspicuum</name>
    <dbReference type="NCBI Taxonomy" id="44010"/>
    <lineage>
        <taxon>Bacteria</taxon>
        <taxon>Bacillati</taxon>
        <taxon>Actinomycetota</taxon>
        <taxon>Actinomycetes</taxon>
        <taxon>Mycobacteriales</taxon>
        <taxon>Mycobacteriaceae</taxon>
        <taxon>Mycobacterium</taxon>
    </lineage>
</organism>
<keyword evidence="2" id="KW-1185">Reference proteome</keyword>
<dbReference type="STRING" id="44010.AWC00_27660"/>
<dbReference type="EMBL" id="AP022613">
    <property type="protein sequence ID" value="BBZ39461.1"/>
    <property type="molecule type" value="Genomic_DNA"/>
</dbReference>
<name>A0A1X1SSI3_9MYCO</name>
<proteinExistence type="predicted"/>
<protein>
    <submittedName>
        <fullName evidence="1">Uncharacterized protein</fullName>
    </submittedName>
</protein>
<gene>
    <name evidence="1" type="ORF">MCNS_25240</name>
</gene>